<organism evidence="1 2">
    <name type="scientific">Syphacia muris</name>
    <dbReference type="NCBI Taxonomy" id="451379"/>
    <lineage>
        <taxon>Eukaryota</taxon>
        <taxon>Metazoa</taxon>
        <taxon>Ecdysozoa</taxon>
        <taxon>Nematoda</taxon>
        <taxon>Chromadorea</taxon>
        <taxon>Rhabditida</taxon>
        <taxon>Spirurina</taxon>
        <taxon>Oxyuridomorpha</taxon>
        <taxon>Oxyuroidea</taxon>
        <taxon>Oxyuridae</taxon>
        <taxon>Syphacia</taxon>
    </lineage>
</organism>
<keyword evidence="1" id="KW-1185">Reference proteome</keyword>
<dbReference type="WBParaSite" id="SMUV_0001035601-mRNA-1">
    <property type="protein sequence ID" value="SMUV_0001035601-mRNA-1"/>
    <property type="gene ID" value="SMUV_0001035601"/>
</dbReference>
<dbReference type="AlphaFoldDB" id="A0A0N5AZD2"/>
<proteinExistence type="predicted"/>
<evidence type="ECO:0000313" key="2">
    <source>
        <dbReference type="WBParaSite" id="SMUV_0001035601-mRNA-1"/>
    </source>
</evidence>
<reference evidence="2" key="1">
    <citation type="submission" date="2017-02" db="UniProtKB">
        <authorList>
            <consortium name="WormBaseParasite"/>
        </authorList>
    </citation>
    <scope>IDENTIFICATION</scope>
</reference>
<sequence length="66" mass="7428">MASSAVVLLQINTSSEEESPDRVLAIRIIGGETKLLHDVVTKMPMAYCINHIWYMCVKGEISEYIE</sequence>
<name>A0A0N5AZD2_9BILA</name>
<protein>
    <submittedName>
        <fullName evidence="2">Ovule protein</fullName>
    </submittedName>
</protein>
<evidence type="ECO:0000313" key="1">
    <source>
        <dbReference type="Proteomes" id="UP000046393"/>
    </source>
</evidence>
<dbReference type="Proteomes" id="UP000046393">
    <property type="component" value="Unplaced"/>
</dbReference>
<accession>A0A0N5AZD2</accession>